<reference evidence="3" key="1">
    <citation type="submission" date="2023-03" db="EMBL/GenBank/DDBJ databases">
        <authorList>
            <person name="Julca I."/>
        </authorList>
    </citation>
    <scope>NUCLEOTIDE SEQUENCE</scope>
</reference>
<dbReference type="CDD" id="cd01958">
    <property type="entry name" value="HPS_like"/>
    <property type="match status" value="1"/>
</dbReference>
<dbReference type="EMBL" id="OX459120">
    <property type="protein sequence ID" value="CAI9099636.1"/>
    <property type="molecule type" value="Genomic_DNA"/>
</dbReference>
<dbReference type="Gene3D" id="1.10.110.10">
    <property type="entry name" value="Plant lipid-transfer and hydrophobic proteins"/>
    <property type="match status" value="1"/>
</dbReference>
<keyword evidence="1" id="KW-0732">Signal</keyword>
<dbReference type="InterPro" id="IPR027923">
    <property type="entry name" value="Hydrophob_seed_dom"/>
</dbReference>
<accession>A0AAV1CWP7</accession>
<dbReference type="AlphaFoldDB" id="A0AAV1CWP7"/>
<sequence>MTYKATYFLAVFLLLNLVFFTGLVTAFDEESQKPELETQLARVPAPESPPGSCPRDALELRACINVPGLVRIKIGTSRQCCSLLDGLSEIEVAACLCTNVNFNLLGITISVPLNIPAIINGCDLKPGYFQCP</sequence>
<protein>
    <submittedName>
        <fullName evidence="3">OLC1v1036488C1</fullName>
    </submittedName>
</protein>
<gene>
    <name evidence="3" type="ORF">OLC1_LOCUS9614</name>
</gene>
<evidence type="ECO:0000256" key="1">
    <source>
        <dbReference type="SAM" id="SignalP"/>
    </source>
</evidence>
<feature type="chain" id="PRO_5043550158" evidence="1">
    <location>
        <begin position="27"/>
        <end position="132"/>
    </location>
</feature>
<dbReference type="InterPro" id="IPR036312">
    <property type="entry name" value="Bifun_inhib/LTP/seed_sf"/>
</dbReference>
<proteinExistence type="predicted"/>
<dbReference type="Pfam" id="PF14547">
    <property type="entry name" value="Hydrophob_seed"/>
    <property type="match status" value="1"/>
</dbReference>
<name>A0AAV1CWP7_OLDCO</name>
<evidence type="ECO:0000313" key="4">
    <source>
        <dbReference type="Proteomes" id="UP001161247"/>
    </source>
</evidence>
<dbReference type="Proteomes" id="UP001161247">
    <property type="component" value="Chromosome 3"/>
</dbReference>
<dbReference type="SUPFAM" id="SSF47699">
    <property type="entry name" value="Bifunctional inhibitor/lipid-transfer protein/seed storage 2S albumin"/>
    <property type="match status" value="1"/>
</dbReference>
<evidence type="ECO:0000313" key="3">
    <source>
        <dbReference type="EMBL" id="CAI9099636.1"/>
    </source>
</evidence>
<dbReference type="InterPro" id="IPR051636">
    <property type="entry name" value="Plant_LTP/defense-related"/>
</dbReference>
<evidence type="ECO:0000259" key="2">
    <source>
        <dbReference type="Pfam" id="PF14547"/>
    </source>
</evidence>
<dbReference type="PANTHER" id="PTHR31731">
    <property type="match status" value="1"/>
</dbReference>
<organism evidence="3 4">
    <name type="scientific">Oldenlandia corymbosa var. corymbosa</name>
    <dbReference type="NCBI Taxonomy" id="529605"/>
    <lineage>
        <taxon>Eukaryota</taxon>
        <taxon>Viridiplantae</taxon>
        <taxon>Streptophyta</taxon>
        <taxon>Embryophyta</taxon>
        <taxon>Tracheophyta</taxon>
        <taxon>Spermatophyta</taxon>
        <taxon>Magnoliopsida</taxon>
        <taxon>eudicotyledons</taxon>
        <taxon>Gunneridae</taxon>
        <taxon>Pentapetalae</taxon>
        <taxon>asterids</taxon>
        <taxon>lamiids</taxon>
        <taxon>Gentianales</taxon>
        <taxon>Rubiaceae</taxon>
        <taxon>Rubioideae</taxon>
        <taxon>Spermacoceae</taxon>
        <taxon>Hedyotis-Oldenlandia complex</taxon>
        <taxon>Oldenlandia</taxon>
    </lineage>
</organism>
<feature type="domain" description="Hydrophobic seed protein" evidence="2">
    <location>
        <begin position="53"/>
        <end position="132"/>
    </location>
</feature>
<feature type="signal peptide" evidence="1">
    <location>
        <begin position="1"/>
        <end position="26"/>
    </location>
</feature>
<keyword evidence="4" id="KW-1185">Reference proteome</keyword>